<feature type="region of interest" description="Disordered" evidence="1">
    <location>
        <begin position="92"/>
        <end position="118"/>
    </location>
</feature>
<protein>
    <submittedName>
        <fullName evidence="2">Uncharacterized protein</fullName>
    </submittedName>
</protein>
<dbReference type="EMBL" id="CP036273">
    <property type="protein sequence ID" value="QDU20663.1"/>
    <property type="molecule type" value="Genomic_DNA"/>
</dbReference>
<gene>
    <name evidence="2" type="ORF">ETAA1_26200</name>
</gene>
<evidence type="ECO:0000313" key="3">
    <source>
        <dbReference type="Proteomes" id="UP000319576"/>
    </source>
</evidence>
<keyword evidence="3" id="KW-1185">Reference proteome</keyword>
<reference evidence="2 3" key="1">
    <citation type="submission" date="2019-02" db="EMBL/GenBank/DDBJ databases">
        <title>Deep-cultivation of Planctomycetes and their phenomic and genomic characterization uncovers novel biology.</title>
        <authorList>
            <person name="Wiegand S."/>
            <person name="Jogler M."/>
            <person name="Boedeker C."/>
            <person name="Pinto D."/>
            <person name="Vollmers J."/>
            <person name="Rivas-Marin E."/>
            <person name="Kohn T."/>
            <person name="Peeters S.H."/>
            <person name="Heuer A."/>
            <person name="Rast P."/>
            <person name="Oberbeckmann S."/>
            <person name="Bunk B."/>
            <person name="Jeske O."/>
            <person name="Meyerdierks A."/>
            <person name="Storesund J.E."/>
            <person name="Kallscheuer N."/>
            <person name="Luecker S."/>
            <person name="Lage O.M."/>
            <person name="Pohl T."/>
            <person name="Merkel B.J."/>
            <person name="Hornburger P."/>
            <person name="Mueller R.-W."/>
            <person name="Bruemmer F."/>
            <person name="Labrenz M."/>
            <person name="Spormann A.M."/>
            <person name="Op den Camp H."/>
            <person name="Overmann J."/>
            <person name="Amann R."/>
            <person name="Jetten M.S.M."/>
            <person name="Mascher T."/>
            <person name="Medema M.H."/>
            <person name="Devos D.P."/>
            <person name="Kaster A.-K."/>
            <person name="Ovreas L."/>
            <person name="Rohde M."/>
            <person name="Galperin M.Y."/>
            <person name="Jogler C."/>
        </authorList>
    </citation>
    <scope>NUCLEOTIDE SEQUENCE [LARGE SCALE GENOMIC DNA]</scope>
    <source>
        <strain evidence="2 3">ETA_A1</strain>
    </source>
</reference>
<name>A0A517XT43_9BACT</name>
<dbReference type="KEGG" id="uli:ETAA1_26200"/>
<dbReference type="RefSeq" id="WP_145238591.1">
    <property type="nucleotide sequence ID" value="NZ_CP036273.1"/>
</dbReference>
<dbReference type="OrthoDB" id="286586at2"/>
<organism evidence="2 3">
    <name type="scientific">Urbifossiella limnaea</name>
    <dbReference type="NCBI Taxonomy" id="2528023"/>
    <lineage>
        <taxon>Bacteria</taxon>
        <taxon>Pseudomonadati</taxon>
        <taxon>Planctomycetota</taxon>
        <taxon>Planctomycetia</taxon>
        <taxon>Gemmatales</taxon>
        <taxon>Gemmataceae</taxon>
        <taxon>Urbifossiella</taxon>
    </lineage>
</organism>
<evidence type="ECO:0000256" key="1">
    <source>
        <dbReference type="SAM" id="MobiDB-lite"/>
    </source>
</evidence>
<accession>A0A517XT43</accession>
<sequence length="190" mass="20159">MTAVALLESLAPYRPIVEDGELVVELDPPAGLVARLEILHTGVRAVLSGRGWQGGAAVTRDRLTIVALDPAKPIPPSVTLLRVEGDSSWDRVPASARSGAPDLFVQPRESGPTRLGGTPPVWDATAAIALLNAGDDLVERLDVSGSDPAIQRAAEMFTIAYRARDLDGVRLAARRFEDEVRRVAGLVAPS</sequence>
<evidence type="ECO:0000313" key="2">
    <source>
        <dbReference type="EMBL" id="QDU20663.1"/>
    </source>
</evidence>
<dbReference type="AlphaFoldDB" id="A0A517XT43"/>
<proteinExistence type="predicted"/>
<dbReference type="Proteomes" id="UP000319576">
    <property type="component" value="Chromosome"/>
</dbReference>